<evidence type="ECO:0000313" key="6">
    <source>
        <dbReference type="EnsemblPlants" id="Kaladp0018s0162.1.v1.1"/>
    </source>
</evidence>
<reference evidence="6" key="1">
    <citation type="submission" date="2021-01" db="UniProtKB">
        <authorList>
            <consortium name="EnsemblPlants"/>
        </authorList>
    </citation>
    <scope>IDENTIFICATION</scope>
</reference>
<evidence type="ECO:0000256" key="4">
    <source>
        <dbReference type="ARBA" id="ARBA00022777"/>
    </source>
</evidence>
<dbReference type="PROSITE" id="PS00583">
    <property type="entry name" value="PFKB_KINASES_1"/>
    <property type="match status" value="1"/>
</dbReference>
<evidence type="ECO:0000256" key="2">
    <source>
        <dbReference type="ARBA" id="ARBA00022679"/>
    </source>
</evidence>
<dbReference type="Pfam" id="PF00294">
    <property type="entry name" value="PfkB"/>
    <property type="match status" value="2"/>
</dbReference>
<dbReference type="Gene3D" id="3.40.1190.20">
    <property type="match status" value="1"/>
</dbReference>
<dbReference type="InterPro" id="IPR002173">
    <property type="entry name" value="Carboh/pur_kinase_PfkB_CS"/>
</dbReference>
<dbReference type="InterPro" id="IPR002139">
    <property type="entry name" value="Ribo/fructo_kinase"/>
</dbReference>
<name>A0A7N0T1U2_KALFE</name>
<dbReference type="SUPFAM" id="SSF53613">
    <property type="entry name" value="Ribokinase-like"/>
    <property type="match status" value="1"/>
</dbReference>
<dbReference type="GO" id="GO:0016798">
    <property type="term" value="F:hydrolase activity, acting on glycosyl bonds"/>
    <property type="evidence" value="ECO:0007669"/>
    <property type="project" value="TreeGrafter"/>
</dbReference>
<dbReference type="GO" id="GO:0046131">
    <property type="term" value="P:pyrimidine ribonucleoside metabolic process"/>
    <property type="evidence" value="ECO:0007669"/>
    <property type="project" value="EnsemblPlants"/>
</dbReference>
<dbReference type="OMA" id="NISFNAC"/>
<comment type="similarity">
    <text evidence="1">Belongs to the carbohydrate kinase PfkB family.</text>
</comment>
<evidence type="ECO:0000259" key="5">
    <source>
        <dbReference type="Pfam" id="PF00294"/>
    </source>
</evidence>
<dbReference type="PRINTS" id="PR00990">
    <property type="entry name" value="RIBOKINASE"/>
</dbReference>
<dbReference type="PANTHER" id="PTHR42909">
    <property type="entry name" value="ZGC:136858"/>
    <property type="match status" value="1"/>
</dbReference>
<dbReference type="Gramene" id="Kaladp0018s0162.1.v1.1">
    <property type="protein sequence ID" value="Kaladp0018s0162.1.v1.1"/>
    <property type="gene ID" value="Kaladp0018s0162.v1.1"/>
</dbReference>
<dbReference type="PANTHER" id="PTHR42909:SF1">
    <property type="entry name" value="CARBOHYDRATE KINASE PFKB DOMAIN-CONTAINING PROTEIN"/>
    <property type="match status" value="1"/>
</dbReference>
<proteinExistence type="inferred from homology"/>
<keyword evidence="4" id="KW-0418">Kinase</keyword>
<evidence type="ECO:0000256" key="1">
    <source>
        <dbReference type="ARBA" id="ARBA00010688"/>
    </source>
</evidence>
<dbReference type="InterPro" id="IPR011611">
    <property type="entry name" value="PfkB_dom"/>
</dbReference>
<keyword evidence="3" id="KW-0479">Metal-binding</keyword>
<dbReference type="AlphaFoldDB" id="A0A7N0T1U2"/>
<protein>
    <recommendedName>
        <fullName evidence="5">Carbohydrate kinase PfkB domain-containing protein</fullName>
    </recommendedName>
</protein>
<dbReference type="EnsemblPlants" id="Kaladp0018s0162.1.v1.1">
    <property type="protein sequence ID" value="Kaladp0018s0162.1.v1.1"/>
    <property type="gene ID" value="Kaladp0018s0162.v1.1"/>
</dbReference>
<evidence type="ECO:0000256" key="3">
    <source>
        <dbReference type="ARBA" id="ARBA00022723"/>
    </source>
</evidence>
<dbReference type="GO" id="GO:0004730">
    <property type="term" value="F:pseudouridylate synthase activity"/>
    <property type="evidence" value="ECO:0007669"/>
    <property type="project" value="TreeGrafter"/>
</dbReference>
<accession>A0A7N0T1U2</accession>
<organism evidence="6 7">
    <name type="scientific">Kalanchoe fedtschenkoi</name>
    <name type="common">Lavender scallops</name>
    <name type="synonym">South American air plant</name>
    <dbReference type="NCBI Taxonomy" id="63787"/>
    <lineage>
        <taxon>Eukaryota</taxon>
        <taxon>Viridiplantae</taxon>
        <taxon>Streptophyta</taxon>
        <taxon>Embryophyta</taxon>
        <taxon>Tracheophyta</taxon>
        <taxon>Spermatophyta</taxon>
        <taxon>Magnoliopsida</taxon>
        <taxon>eudicotyledons</taxon>
        <taxon>Gunneridae</taxon>
        <taxon>Pentapetalae</taxon>
        <taxon>Saxifragales</taxon>
        <taxon>Crassulaceae</taxon>
        <taxon>Kalanchoe</taxon>
    </lineage>
</organism>
<evidence type="ECO:0000313" key="7">
    <source>
        <dbReference type="Proteomes" id="UP000594263"/>
    </source>
</evidence>
<sequence>MNSDSGDEYGSCSTTESKARRRLEHLSLHLLPLRTSDCLLSTALLSGGIGLEDDEVAGPVMVGGMVMDIHAIPATPALPRTTTPGTVQYMRGGVGRNVAECVSKLGAKPFMISTVGQDPAGNLLLEHWTSVGLSTQGIQRRHDVGTAVICNIFDLDGELASAVASVDAIEKYLNPEWILNFKDSISSAPIVMIDANLNSSALEVSCQLAAKSGTPVWFEPVSVTKSKRIASIVKYVTIASPNEDELIAMANAVSYKDKAMFEPVKVNDETSVKSLFWTLKPAIQVLLEAGIKAVLVTVGSRGAFLCSKGWPGCLNIGPKVPKLHGFGKQLYESLLPIRPSIKFTTSREIHAASVVALHYPCLPASVVKLTGAGDCLVGGTIASLCSGLDLFQSVAVGIASAKAAVESDTNVPSEYNPASVLDDARSAVSAAKLIHPQLVP</sequence>
<feature type="domain" description="Carbohydrate kinase PfkB" evidence="5">
    <location>
        <begin position="357"/>
        <end position="407"/>
    </location>
</feature>
<dbReference type="GO" id="GO:0046872">
    <property type="term" value="F:metal ion binding"/>
    <property type="evidence" value="ECO:0007669"/>
    <property type="project" value="UniProtKB-KW"/>
</dbReference>
<dbReference type="Proteomes" id="UP000594263">
    <property type="component" value="Unplaced"/>
</dbReference>
<feature type="domain" description="Carbohydrate kinase PfkB" evidence="5">
    <location>
        <begin position="62"/>
        <end position="309"/>
    </location>
</feature>
<keyword evidence="2" id="KW-0808">Transferase</keyword>
<keyword evidence="7" id="KW-1185">Reference proteome</keyword>
<dbReference type="InterPro" id="IPR029056">
    <property type="entry name" value="Ribokinase-like"/>
</dbReference>
<dbReference type="CDD" id="cd01941">
    <property type="entry name" value="YeiC_kinase_like"/>
    <property type="match status" value="1"/>
</dbReference>
<dbReference type="GO" id="GO:0005777">
    <property type="term" value="C:peroxisome"/>
    <property type="evidence" value="ECO:0007669"/>
    <property type="project" value="EnsemblPlants"/>
</dbReference>
<dbReference type="GO" id="GO:0050225">
    <property type="term" value="F:pseudouridine kinase activity"/>
    <property type="evidence" value="ECO:0007669"/>
    <property type="project" value="EnsemblPlants"/>
</dbReference>